<feature type="coiled-coil region" evidence="1">
    <location>
        <begin position="305"/>
        <end position="361"/>
    </location>
</feature>
<protein>
    <recommendedName>
        <fullName evidence="5">SWI5-dependent HO expression protein 3</fullName>
    </recommendedName>
</protein>
<reference evidence="3 4" key="1">
    <citation type="submission" date="2016-03" db="EMBL/GenBank/DDBJ databases">
        <authorList>
            <person name="Ploux O."/>
        </authorList>
    </citation>
    <scope>NUCLEOTIDE SEQUENCE [LARGE SCALE GENOMIC DNA]</scope>
    <source>
        <strain evidence="3 4">UAMH 11012</strain>
    </source>
</reference>
<evidence type="ECO:0000256" key="1">
    <source>
        <dbReference type="SAM" id="Coils"/>
    </source>
</evidence>
<sequence>MNGLNGKGEIKKSKTTSTIRSVPSDTPSLETSAMPHSTTEYLPPIPNSSSHITLTRHNSNSTGLSVASSLVRRISSEFTRSHSTPNNLSIQETPGGTNGITSSVSTSSISTNGFANGITNGLSTNGNHTSGSGSDHIRSPANERPGQNEIDTMRRELTSERLNTAEYKNQLVLAEAKLATQREEYDAQLHDAAVNKTLLKRRERQVAELKAQIDTEKQRAEKAVEREKGWRDQMEQLEQDTRRKVEEAEMKAAMFEGRSNTLTGHWKDQGADVQRSVKKMRKEIETIVEARRADDKKIIMLQGVCAQAAATAAKAEKEKEAIFREFEAYKRAQEQSLKDIKQKAQAQEEEFEAKVKASQETLDKLKWALNVKENVKDAQ</sequence>
<dbReference type="Proteomes" id="UP000184330">
    <property type="component" value="Unassembled WGS sequence"/>
</dbReference>
<evidence type="ECO:0008006" key="5">
    <source>
        <dbReference type="Google" id="ProtNLM"/>
    </source>
</evidence>
<dbReference type="AlphaFoldDB" id="A0A1L7WMY5"/>
<evidence type="ECO:0000313" key="3">
    <source>
        <dbReference type="EMBL" id="CZR54123.1"/>
    </source>
</evidence>
<proteinExistence type="predicted"/>
<feature type="compositionally biased region" description="Polar residues" evidence="2">
    <location>
        <begin position="77"/>
        <end position="94"/>
    </location>
</feature>
<feature type="compositionally biased region" description="Low complexity" evidence="2">
    <location>
        <begin position="121"/>
        <end position="134"/>
    </location>
</feature>
<evidence type="ECO:0000256" key="2">
    <source>
        <dbReference type="SAM" id="MobiDB-lite"/>
    </source>
</evidence>
<gene>
    <name evidence="3" type="ORF">PAC_04006</name>
</gene>
<feature type="region of interest" description="Disordered" evidence="2">
    <location>
        <begin position="121"/>
        <end position="148"/>
    </location>
</feature>
<feature type="compositionally biased region" description="Polar residues" evidence="2">
    <location>
        <begin position="15"/>
        <end position="40"/>
    </location>
</feature>
<name>A0A1L7WMY5_9HELO</name>
<keyword evidence="4" id="KW-1185">Reference proteome</keyword>
<feature type="region of interest" description="Disordered" evidence="2">
    <location>
        <begin position="77"/>
        <end position="104"/>
    </location>
</feature>
<feature type="compositionally biased region" description="Polar residues" evidence="2">
    <location>
        <begin position="47"/>
        <end position="64"/>
    </location>
</feature>
<keyword evidence="1" id="KW-0175">Coiled coil</keyword>
<evidence type="ECO:0000313" key="4">
    <source>
        <dbReference type="Proteomes" id="UP000184330"/>
    </source>
</evidence>
<feature type="coiled-coil region" evidence="1">
    <location>
        <begin position="164"/>
        <end position="251"/>
    </location>
</feature>
<dbReference type="EMBL" id="FJOG01000004">
    <property type="protein sequence ID" value="CZR54123.1"/>
    <property type="molecule type" value="Genomic_DNA"/>
</dbReference>
<dbReference type="STRING" id="576137.A0A1L7WMY5"/>
<accession>A0A1L7WMY5</accession>
<dbReference type="OrthoDB" id="3918393at2759"/>
<organism evidence="3 4">
    <name type="scientific">Phialocephala subalpina</name>
    <dbReference type="NCBI Taxonomy" id="576137"/>
    <lineage>
        <taxon>Eukaryota</taxon>
        <taxon>Fungi</taxon>
        <taxon>Dikarya</taxon>
        <taxon>Ascomycota</taxon>
        <taxon>Pezizomycotina</taxon>
        <taxon>Leotiomycetes</taxon>
        <taxon>Helotiales</taxon>
        <taxon>Mollisiaceae</taxon>
        <taxon>Phialocephala</taxon>
        <taxon>Phialocephala fortinii species complex</taxon>
    </lineage>
</organism>
<feature type="region of interest" description="Disordered" evidence="2">
    <location>
        <begin position="1"/>
        <end position="64"/>
    </location>
</feature>